<keyword evidence="1" id="KW-0732">Signal</keyword>
<organism evidence="2 3">
    <name type="scientific">Seiridium unicorne</name>
    <dbReference type="NCBI Taxonomy" id="138068"/>
    <lineage>
        <taxon>Eukaryota</taxon>
        <taxon>Fungi</taxon>
        <taxon>Dikarya</taxon>
        <taxon>Ascomycota</taxon>
        <taxon>Pezizomycotina</taxon>
        <taxon>Sordariomycetes</taxon>
        <taxon>Xylariomycetidae</taxon>
        <taxon>Amphisphaeriales</taxon>
        <taxon>Sporocadaceae</taxon>
        <taxon>Seiridium</taxon>
    </lineage>
</organism>
<reference evidence="2 3" key="1">
    <citation type="journal article" date="2024" name="J. Plant Pathol.">
        <title>Sequence and assembly of the genome of Seiridium unicorne, isolate CBS 538.82, causal agent of cypress canker disease.</title>
        <authorList>
            <person name="Scali E."/>
            <person name="Rocca G.D."/>
            <person name="Danti R."/>
            <person name="Garbelotto M."/>
            <person name="Barberini S."/>
            <person name="Baroncelli R."/>
            <person name="Emiliani G."/>
        </authorList>
    </citation>
    <scope>NUCLEOTIDE SEQUENCE [LARGE SCALE GENOMIC DNA]</scope>
    <source>
        <strain evidence="2 3">BM-138-508</strain>
    </source>
</reference>
<evidence type="ECO:0000256" key="1">
    <source>
        <dbReference type="SAM" id="SignalP"/>
    </source>
</evidence>
<dbReference type="EMBL" id="JARVKF010000081">
    <property type="protein sequence ID" value="KAK9423241.1"/>
    <property type="molecule type" value="Genomic_DNA"/>
</dbReference>
<evidence type="ECO:0000313" key="2">
    <source>
        <dbReference type="EMBL" id="KAK9423241.1"/>
    </source>
</evidence>
<comment type="caution">
    <text evidence="2">The sequence shown here is derived from an EMBL/GenBank/DDBJ whole genome shotgun (WGS) entry which is preliminary data.</text>
</comment>
<dbReference type="Proteomes" id="UP001408356">
    <property type="component" value="Unassembled WGS sequence"/>
</dbReference>
<protein>
    <submittedName>
        <fullName evidence="2">Uncharacterized protein</fullName>
    </submittedName>
</protein>
<accession>A0ABR2V8U4</accession>
<gene>
    <name evidence="2" type="ORF">SUNI508_14045</name>
</gene>
<sequence>MAARTQFRKLLFLLALVTICAARVSSPRHAFDFSLLGPRQDDIDDTISCVPSCDLDTCGSGGVCAALRRRTAGLEYATDILSYQNASIEGDDKALDKRWFRYNPTSNVYTGDRPPTNAEVNAYLPAVFQGHETSYFGAALGLAANDERAVTQQVQFGTQPFQIAFGGIHGCTVVTLVSQRAVWMAHYWESYSHGKPNKDSPATDPAFQERVIWQVQGRIVTAPSPSTYKPYITPDGPGIDAKLFNQDDDETKLYIMTPVKDGKSAGDTTIKYTNRINAIENAIRRVLGRRPATVRWNYLRLDYNDEADRAMANTIPVEWAYSDSIPTATGREHLTGACSMRTGSTVQEWL</sequence>
<evidence type="ECO:0000313" key="3">
    <source>
        <dbReference type="Proteomes" id="UP001408356"/>
    </source>
</evidence>
<proteinExistence type="predicted"/>
<feature type="signal peptide" evidence="1">
    <location>
        <begin position="1"/>
        <end position="22"/>
    </location>
</feature>
<feature type="chain" id="PRO_5045909605" evidence="1">
    <location>
        <begin position="23"/>
        <end position="350"/>
    </location>
</feature>
<name>A0ABR2V8U4_9PEZI</name>
<keyword evidence="3" id="KW-1185">Reference proteome</keyword>